<sequence>MGLMQKVLQNTGHVESGGSLMQRAAQLQHDHPSIRSLLQEHRTPAVRQPEVLVAELSTGLQSLPTGRFAAYHALHMLCSRLKLERMTFILADAAFSRYSAAAHCGLDATTPRKLRFSEARFLEIFGSFDNGAGIHTPEELSVLRRYCSTSLWDDTRQLLLLPLRGRAPEDDVERSYGVLLVFLSEAKTRATQLTALILSLLSPLLSDLLYQHHYRCLLGSQPPVVHTSSEQLQQTNPASTLQIQLEPLVQELTASIPYSDAAVLVDELAVGAAAALKHIGSVAYDAAETCLSVGITHQDLDPDTVCRALTNVWRRLYPELSQHRYSTLCRNLV</sequence>
<dbReference type="KEGG" id="sfc:Spiaf_1433"/>
<protein>
    <submittedName>
        <fullName evidence="1">Uncharacterized protein</fullName>
    </submittedName>
</protein>
<dbReference type="EMBL" id="CP003282">
    <property type="protein sequence ID" value="AFG37496.1"/>
    <property type="molecule type" value="Genomic_DNA"/>
</dbReference>
<reference evidence="2" key="1">
    <citation type="journal article" date="2013" name="Stand. Genomic Sci.">
        <title>Complete genome sequence of the halophilic bacterium Spirochaeta africana type strain (Z-7692(T)) from the alkaline Lake Magadi in the East African Rift.</title>
        <authorList>
            <person name="Liolos K."/>
            <person name="Abt B."/>
            <person name="Scheuner C."/>
            <person name="Teshima H."/>
            <person name="Held B."/>
            <person name="Lapidus A."/>
            <person name="Nolan M."/>
            <person name="Lucas S."/>
            <person name="Deshpande S."/>
            <person name="Cheng J.F."/>
            <person name="Tapia R."/>
            <person name="Goodwin L.A."/>
            <person name="Pitluck S."/>
            <person name="Pagani I."/>
            <person name="Ivanova N."/>
            <person name="Mavromatis K."/>
            <person name="Mikhailova N."/>
            <person name="Huntemann M."/>
            <person name="Pati A."/>
            <person name="Chen A."/>
            <person name="Palaniappan K."/>
            <person name="Land M."/>
            <person name="Rohde M."/>
            <person name="Tindall B.J."/>
            <person name="Detter J.C."/>
            <person name="Goker M."/>
            <person name="Bristow J."/>
            <person name="Eisen J.A."/>
            <person name="Markowitz V."/>
            <person name="Hugenholtz P."/>
            <person name="Woyke T."/>
            <person name="Klenk H.P."/>
            <person name="Kyrpides N.C."/>
        </authorList>
    </citation>
    <scope>NUCLEOTIDE SEQUENCE</scope>
    <source>
        <strain evidence="2">ATCC 700263 / DSM 8902 / Z-7692</strain>
    </source>
</reference>
<dbReference type="AlphaFoldDB" id="H9UJ03"/>
<name>H9UJ03_SPIAZ</name>
<dbReference type="Proteomes" id="UP000007383">
    <property type="component" value="Chromosome"/>
</dbReference>
<gene>
    <name evidence="1" type="ordered locus">Spiaf_1433</name>
</gene>
<evidence type="ECO:0000313" key="2">
    <source>
        <dbReference type="Proteomes" id="UP000007383"/>
    </source>
</evidence>
<dbReference type="PATRIC" id="fig|889378.3.peg.1426"/>
<evidence type="ECO:0000313" key="1">
    <source>
        <dbReference type="EMBL" id="AFG37496.1"/>
    </source>
</evidence>
<dbReference type="HOGENOM" id="CLU_833954_0_0_12"/>
<accession>H9UJ03</accession>
<keyword evidence="2" id="KW-1185">Reference proteome</keyword>
<organism evidence="1 2">
    <name type="scientific">Spirochaeta africana (strain ATCC 700263 / DSM 8902 / Z-7692)</name>
    <dbReference type="NCBI Taxonomy" id="889378"/>
    <lineage>
        <taxon>Bacteria</taxon>
        <taxon>Pseudomonadati</taxon>
        <taxon>Spirochaetota</taxon>
        <taxon>Spirochaetia</taxon>
        <taxon>Spirochaetales</taxon>
        <taxon>Spirochaetaceae</taxon>
        <taxon>Spirochaeta</taxon>
    </lineage>
</organism>
<dbReference type="STRING" id="889378.Spiaf_1433"/>
<dbReference type="RefSeq" id="WP_014455480.1">
    <property type="nucleotide sequence ID" value="NC_017098.1"/>
</dbReference>
<proteinExistence type="predicted"/>